<feature type="chain" id="PRO_5046692631" description="Erythromycin esterase family protein" evidence="1">
    <location>
        <begin position="25"/>
        <end position="440"/>
    </location>
</feature>
<dbReference type="Pfam" id="PF05139">
    <property type="entry name" value="Erythro_esteras"/>
    <property type="match status" value="1"/>
</dbReference>
<reference evidence="3" key="1">
    <citation type="journal article" date="2019" name="Int. J. Syst. Evol. Microbiol.">
        <title>The Global Catalogue of Microorganisms (GCM) 10K type strain sequencing project: providing services to taxonomists for standard genome sequencing and annotation.</title>
        <authorList>
            <consortium name="The Broad Institute Genomics Platform"/>
            <consortium name="The Broad Institute Genome Sequencing Center for Infectious Disease"/>
            <person name="Wu L."/>
            <person name="Ma J."/>
        </authorList>
    </citation>
    <scope>NUCLEOTIDE SEQUENCE [LARGE SCALE GENOMIC DNA]</scope>
    <source>
        <strain evidence="3">JCM 17225</strain>
    </source>
</reference>
<evidence type="ECO:0008006" key="4">
    <source>
        <dbReference type="Google" id="ProtNLM"/>
    </source>
</evidence>
<dbReference type="Proteomes" id="UP001501469">
    <property type="component" value="Unassembled WGS sequence"/>
</dbReference>
<dbReference type="InterPro" id="IPR007815">
    <property type="entry name" value="Emycin_Estase"/>
</dbReference>
<dbReference type="RefSeq" id="WP_345056714.1">
    <property type="nucleotide sequence ID" value="NZ_BAABDK010000025.1"/>
</dbReference>
<dbReference type="EMBL" id="BAABDK010000025">
    <property type="protein sequence ID" value="GAA4044511.1"/>
    <property type="molecule type" value="Genomic_DNA"/>
</dbReference>
<comment type="caution">
    <text evidence="2">The sequence shown here is derived from an EMBL/GenBank/DDBJ whole genome shotgun (WGS) entry which is preliminary data.</text>
</comment>
<evidence type="ECO:0000313" key="2">
    <source>
        <dbReference type="EMBL" id="GAA4044511.1"/>
    </source>
</evidence>
<keyword evidence="1" id="KW-0732">Signal</keyword>
<feature type="signal peptide" evidence="1">
    <location>
        <begin position="1"/>
        <end position="24"/>
    </location>
</feature>
<sequence length="440" mass="48769">MKLLLSFCRLATALLLWLPLASSAQTPVATQSETVFTGVPQETIAGEAPDFKLFDPKFYDNQLFFLGESHGVQRPQELDFALLKHLNQRVGVRTYLAEVDAPKAYYLNEYLRTGQDSTLRRVFRSWVAGRAQWGNQEFYQKIQRIRALNQTLPASRRIRFVGIDGLQDLPLAADYVQTLLPRRPVPAPLRSQLDSVMALLRGGTAGSLAALRARTAQELEQHAARYQQSFGMANYDNLALLLRNLGYAQKGLNREAVLFANFETQYLTKQLAGEKLYGMWGLAHVLQGPVQGNFSMLAARIRQSTLPLHDKVVSVLCVFSGCQMLYPSAGLPAPWQTAGQPFTITDKFNHDGPLVVLEGLAELKQRTAPGSSTLFRLDAPGAASTRQPIRLRYAPGMPADQQLQFQAQVPAAAYAQYLLLVRESGPVQPLQPATGATSRR</sequence>
<dbReference type="Gene3D" id="3.30.1870.10">
    <property type="entry name" value="EreA-like, domain 2"/>
    <property type="match status" value="1"/>
</dbReference>
<dbReference type="SUPFAM" id="SSF159501">
    <property type="entry name" value="EreA/ChaN-like"/>
    <property type="match status" value="1"/>
</dbReference>
<gene>
    <name evidence="2" type="ORF">GCM10022409_33220</name>
</gene>
<organism evidence="2 3">
    <name type="scientific">Hymenobacter glaciei</name>
    <dbReference type="NCBI Taxonomy" id="877209"/>
    <lineage>
        <taxon>Bacteria</taxon>
        <taxon>Pseudomonadati</taxon>
        <taxon>Bacteroidota</taxon>
        <taxon>Cytophagia</taxon>
        <taxon>Cytophagales</taxon>
        <taxon>Hymenobacteraceae</taxon>
        <taxon>Hymenobacter</taxon>
    </lineage>
</organism>
<proteinExistence type="predicted"/>
<protein>
    <recommendedName>
        <fullName evidence="4">Erythromycin esterase family protein</fullName>
    </recommendedName>
</protein>
<accession>A0ABP7UJ14</accession>
<evidence type="ECO:0000256" key="1">
    <source>
        <dbReference type="SAM" id="SignalP"/>
    </source>
</evidence>
<evidence type="ECO:0000313" key="3">
    <source>
        <dbReference type="Proteomes" id="UP001501469"/>
    </source>
</evidence>
<name>A0ABP7UJ14_9BACT</name>
<keyword evidence="3" id="KW-1185">Reference proteome</keyword>